<keyword evidence="3" id="KW-0282">Flagellum</keyword>
<keyword evidence="1" id="KW-0812">Transmembrane</keyword>
<organism evidence="3 4">
    <name type="scientific">Borrelia turcica IST7</name>
    <dbReference type="NCBI Taxonomy" id="1104446"/>
    <lineage>
        <taxon>Bacteria</taxon>
        <taxon>Pseudomonadati</taxon>
        <taxon>Spirochaetota</taxon>
        <taxon>Spirochaetia</taxon>
        <taxon>Spirochaetales</taxon>
        <taxon>Borreliaceae</taxon>
        <taxon>Borrelia</taxon>
    </lineage>
</organism>
<keyword evidence="3" id="KW-0969">Cilium</keyword>
<evidence type="ECO:0000313" key="4">
    <source>
        <dbReference type="Proteomes" id="UP000275571"/>
    </source>
</evidence>
<feature type="signal peptide" evidence="2">
    <location>
        <begin position="1"/>
        <end position="22"/>
    </location>
</feature>
<reference evidence="3 4" key="1">
    <citation type="journal article" date="2018" name="Infect. Genet. Evol.">
        <title>Genome-wide analysis of Borrelia turcica and 'Candidatus Borrelia tachyglossi' shows relapsing fever-like genomes with unique genomic links to Lyme disease Borrelia.</title>
        <authorList>
            <person name="Gofton A.W."/>
            <person name="Margos G."/>
            <person name="Fingerle V."/>
            <person name="Hepner S."/>
            <person name="Loh S.M."/>
            <person name="Ryan U."/>
            <person name="Irwin P."/>
            <person name="Oskam C.L."/>
        </authorList>
    </citation>
    <scope>NUCLEOTIDE SEQUENCE [LARGE SCALE GENOMIC DNA]</scope>
    <source>
        <strain evidence="3 4">IST7</strain>
    </source>
</reference>
<keyword evidence="4" id="KW-1185">Reference proteome</keyword>
<gene>
    <name evidence="3" type="ORF">DB313_01425</name>
</gene>
<evidence type="ECO:0000256" key="1">
    <source>
        <dbReference type="SAM" id="Phobius"/>
    </source>
</evidence>
<dbReference type="Proteomes" id="UP000275571">
    <property type="component" value="Chromosome"/>
</dbReference>
<dbReference type="AlphaFoldDB" id="A0A386PLN1"/>
<keyword evidence="2" id="KW-0732">Signal</keyword>
<evidence type="ECO:0000256" key="2">
    <source>
        <dbReference type="SAM" id="SignalP"/>
    </source>
</evidence>
<keyword evidence="1" id="KW-1133">Transmembrane helix</keyword>
<sequence>MTKCLFKFLFLIFLLFSKNLFAQGEEVNLDIVSSGLENEADLPIFGDDESKLNSDDIQNISLFNMTDLVKILLFLSFFIFFIFLFKKMIFNHKRVKNDRKLDFIRELAFYEIDNKNSIRIINILGNVYVFLVSANSSVLLREIRQGEELNNLEFELVKDKDLSSENSFKTIINKVLHKSREEDEESLDKDDYTDLEKDIETSLKSKQDRLKKF</sequence>
<proteinExistence type="predicted"/>
<evidence type="ECO:0000313" key="3">
    <source>
        <dbReference type="EMBL" id="AYE36162.1"/>
    </source>
</evidence>
<feature type="chain" id="PRO_5017374070" evidence="2">
    <location>
        <begin position="23"/>
        <end position="213"/>
    </location>
</feature>
<keyword evidence="1" id="KW-0472">Membrane</keyword>
<dbReference type="EMBL" id="CP028884">
    <property type="protein sequence ID" value="AYE36162.1"/>
    <property type="molecule type" value="Genomic_DNA"/>
</dbReference>
<dbReference type="OrthoDB" id="350659at2"/>
<accession>A0A386PLN1</accession>
<protein>
    <submittedName>
        <fullName evidence="3">Flagellar biosynthesis protein FliZ</fullName>
    </submittedName>
</protein>
<keyword evidence="3" id="KW-0966">Cell projection</keyword>
<feature type="transmembrane region" description="Helical" evidence="1">
    <location>
        <begin position="71"/>
        <end position="90"/>
    </location>
</feature>
<dbReference type="KEGG" id="btur:DB313_01425"/>
<name>A0A386PLN1_9SPIR</name>